<dbReference type="Gene3D" id="3.40.50.1480">
    <property type="entry name" value="Adenosylhomocysteinase-like"/>
    <property type="match status" value="1"/>
</dbReference>
<dbReference type="RefSeq" id="WP_189004730.1">
    <property type="nucleotide sequence ID" value="NZ_BMOD01000015.1"/>
</dbReference>
<comment type="similarity">
    <text evidence="2">Belongs to the adenosylhomocysteinase family.</text>
</comment>
<dbReference type="InterPro" id="IPR015878">
    <property type="entry name" value="Ado_hCys_hydrolase_NAD-bd"/>
</dbReference>
<evidence type="ECO:0000256" key="3">
    <source>
        <dbReference type="ARBA" id="ARBA00022563"/>
    </source>
</evidence>
<dbReference type="SUPFAM" id="SSF51735">
    <property type="entry name" value="NAD(P)-binding Rossmann-fold domains"/>
    <property type="match status" value="1"/>
</dbReference>
<evidence type="ECO:0000313" key="6">
    <source>
        <dbReference type="EMBL" id="GGJ45491.1"/>
    </source>
</evidence>
<dbReference type="PANTHER" id="PTHR23420">
    <property type="entry name" value="ADENOSYLHOMOCYSTEINASE"/>
    <property type="match status" value="1"/>
</dbReference>
<sequence length="387" mass="43343">MFIPADRRLIEPEKASLFFSQVLYPMTHTGVGFVVVGHVLRSLLPFLKALERVGEVLAVIPKPRSISDQHLPEIQKRYPVYFLDRLFTANAAQVIGFLEQLKPSGRFMIIDIGGYFHRVVHDLKQHFGDCFLGVVEDTENGHQKYESVVPLPVPCLSVARSLAKRTEDWNVGKSIVFSAEALLRQEGLLFADQVITVFGFGKIGQSIAHNLRARGYEVYVWDIDPSQRIYAQCINHRVKPRPELLQASDIFFCATGNRALTLQDMPQLKPHVHAFSVTSADDELDPQIFERCDSLHRDGDFSRLRFADHTLHLGNHGNAVNFIHGAEVGPYIYLVQAAILSGVKALLQGAGTTGFVGQLDRETEMHNAELFEGHFGSAQAVRFREVG</sequence>
<evidence type="ECO:0000313" key="7">
    <source>
        <dbReference type="Proteomes" id="UP000632222"/>
    </source>
</evidence>
<dbReference type="SMART" id="SM00997">
    <property type="entry name" value="AdoHcyase_NAD"/>
    <property type="match status" value="1"/>
</dbReference>
<dbReference type="InterPro" id="IPR036291">
    <property type="entry name" value="NAD(P)-bd_dom_sf"/>
</dbReference>
<feature type="domain" description="S-adenosyl-L-homocysteine hydrolase NAD binding" evidence="5">
    <location>
        <begin position="167"/>
        <end position="327"/>
    </location>
</feature>
<dbReference type="Gene3D" id="3.40.50.720">
    <property type="entry name" value="NAD(P)-binding Rossmann-like Domain"/>
    <property type="match status" value="1"/>
</dbReference>
<reference evidence="7" key="1">
    <citation type="journal article" date="2019" name="Int. J. Syst. Evol. Microbiol.">
        <title>The Global Catalogue of Microorganisms (GCM) 10K type strain sequencing project: providing services to taxonomists for standard genome sequencing and annotation.</title>
        <authorList>
            <consortium name="The Broad Institute Genomics Platform"/>
            <consortium name="The Broad Institute Genome Sequencing Center for Infectious Disease"/>
            <person name="Wu L."/>
            <person name="Ma J."/>
        </authorList>
    </citation>
    <scope>NUCLEOTIDE SEQUENCE [LARGE SCALE GENOMIC DNA]</scope>
    <source>
        <strain evidence="7">JCM 14370</strain>
    </source>
</reference>
<keyword evidence="7" id="KW-1185">Reference proteome</keyword>
<evidence type="ECO:0000256" key="4">
    <source>
        <dbReference type="ARBA" id="ARBA00023027"/>
    </source>
</evidence>
<accession>A0ABQ2D424</accession>
<comment type="caution">
    <text evidence="6">The sequence shown here is derived from an EMBL/GenBank/DDBJ whole genome shotgun (WGS) entry which is preliminary data.</text>
</comment>
<protein>
    <submittedName>
        <fullName evidence="6">Adenosylhomocysteinase</fullName>
    </submittedName>
</protein>
<dbReference type="InterPro" id="IPR042172">
    <property type="entry name" value="Adenosylhomocyst_ase-like_sf"/>
</dbReference>
<dbReference type="PANTHER" id="PTHR23420:SF0">
    <property type="entry name" value="ADENOSYLHOMOCYSTEINASE"/>
    <property type="match status" value="1"/>
</dbReference>
<comment type="cofactor">
    <cofactor evidence="1">
        <name>NAD(+)</name>
        <dbReference type="ChEBI" id="CHEBI:57540"/>
    </cofactor>
</comment>
<organism evidence="6 7">
    <name type="scientific">Deinococcus roseus</name>
    <dbReference type="NCBI Taxonomy" id="392414"/>
    <lineage>
        <taxon>Bacteria</taxon>
        <taxon>Thermotogati</taxon>
        <taxon>Deinococcota</taxon>
        <taxon>Deinococci</taxon>
        <taxon>Deinococcales</taxon>
        <taxon>Deinococcaceae</taxon>
        <taxon>Deinococcus</taxon>
    </lineage>
</organism>
<gene>
    <name evidence="6" type="ORF">GCM10008938_34790</name>
</gene>
<keyword evidence="3" id="KW-0554">One-carbon metabolism</keyword>
<evidence type="ECO:0000256" key="2">
    <source>
        <dbReference type="ARBA" id="ARBA00007122"/>
    </source>
</evidence>
<keyword evidence="4" id="KW-0520">NAD</keyword>
<dbReference type="Pfam" id="PF00670">
    <property type="entry name" value="AdoHcyase_NAD"/>
    <property type="match status" value="1"/>
</dbReference>
<evidence type="ECO:0000256" key="1">
    <source>
        <dbReference type="ARBA" id="ARBA00001911"/>
    </source>
</evidence>
<dbReference type="EMBL" id="BMOD01000015">
    <property type="protein sequence ID" value="GGJ45491.1"/>
    <property type="molecule type" value="Genomic_DNA"/>
</dbReference>
<evidence type="ECO:0000259" key="5">
    <source>
        <dbReference type="SMART" id="SM00997"/>
    </source>
</evidence>
<name>A0ABQ2D424_9DEIO</name>
<dbReference type="InterPro" id="IPR000043">
    <property type="entry name" value="Adenosylhomocysteinase-like"/>
</dbReference>
<dbReference type="Proteomes" id="UP000632222">
    <property type="component" value="Unassembled WGS sequence"/>
</dbReference>
<proteinExistence type="inferred from homology"/>